<sequence length="50" mass="5996">MQIHFIMTGWEAENKLVLLPFFSWHEIDEEKKGVVVKQRAASIVLWRRLD</sequence>
<evidence type="ECO:0000313" key="2">
    <source>
        <dbReference type="Proteomes" id="UP000317171"/>
    </source>
</evidence>
<accession>A0A517RC77</accession>
<gene>
    <name evidence="1" type="ORF">Pan241w_15040</name>
</gene>
<reference evidence="1 2" key="1">
    <citation type="submission" date="2019-02" db="EMBL/GenBank/DDBJ databases">
        <title>Deep-cultivation of Planctomycetes and their phenomic and genomic characterization uncovers novel biology.</title>
        <authorList>
            <person name="Wiegand S."/>
            <person name="Jogler M."/>
            <person name="Boedeker C."/>
            <person name="Pinto D."/>
            <person name="Vollmers J."/>
            <person name="Rivas-Marin E."/>
            <person name="Kohn T."/>
            <person name="Peeters S.H."/>
            <person name="Heuer A."/>
            <person name="Rast P."/>
            <person name="Oberbeckmann S."/>
            <person name="Bunk B."/>
            <person name="Jeske O."/>
            <person name="Meyerdierks A."/>
            <person name="Storesund J.E."/>
            <person name="Kallscheuer N."/>
            <person name="Luecker S."/>
            <person name="Lage O.M."/>
            <person name="Pohl T."/>
            <person name="Merkel B.J."/>
            <person name="Hornburger P."/>
            <person name="Mueller R.-W."/>
            <person name="Bruemmer F."/>
            <person name="Labrenz M."/>
            <person name="Spormann A.M."/>
            <person name="Op den Camp H."/>
            <person name="Overmann J."/>
            <person name="Amann R."/>
            <person name="Jetten M.S.M."/>
            <person name="Mascher T."/>
            <person name="Medema M.H."/>
            <person name="Devos D.P."/>
            <person name="Kaster A.-K."/>
            <person name="Ovreas L."/>
            <person name="Rohde M."/>
            <person name="Galperin M.Y."/>
            <person name="Jogler C."/>
        </authorList>
    </citation>
    <scope>NUCLEOTIDE SEQUENCE [LARGE SCALE GENOMIC DNA]</scope>
    <source>
        <strain evidence="1 2">Pan241w</strain>
    </source>
</reference>
<proteinExistence type="predicted"/>
<keyword evidence="2" id="KW-1185">Reference proteome</keyword>
<dbReference type="EMBL" id="CP036269">
    <property type="protein sequence ID" value="QDT41443.1"/>
    <property type="molecule type" value="Genomic_DNA"/>
</dbReference>
<dbReference type="Proteomes" id="UP000317171">
    <property type="component" value="Chromosome"/>
</dbReference>
<organism evidence="1 2">
    <name type="scientific">Gimesia alba</name>
    <dbReference type="NCBI Taxonomy" id="2527973"/>
    <lineage>
        <taxon>Bacteria</taxon>
        <taxon>Pseudomonadati</taxon>
        <taxon>Planctomycetota</taxon>
        <taxon>Planctomycetia</taxon>
        <taxon>Planctomycetales</taxon>
        <taxon>Planctomycetaceae</taxon>
        <taxon>Gimesia</taxon>
    </lineage>
</organism>
<protein>
    <submittedName>
        <fullName evidence="1">Uncharacterized protein</fullName>
    </submittedName>
</protein>
<name>A0A517RC77_9PLAN</name>
<dbReference type="AlphaFoldDB" id="A0A517RC77"/>
<evidence type="ECO:0000313" key="1">
    <source>
        <dbReference type="EMBL" id="QDT41443.1"/>
    </source>
</evidence>
<dbReference type="KEGG" id="gaz:Pan241w_15040"/>